<dbReference type="AlphaFoldDB" id="A0A0P9U878"/>
<name>A0A0P9U878_PSEA0</name>
<dbReference type="RefSeq" id="WP_044323952.1">
    <property type="nucleotide sequence ID" value="NZ_JYHG01000027.1"/>
</dbReference>
<dbReference type="FunFam" id="1.10.3680.10:FF:000003">
    <property type="entry name" value="Tellurium resistance protein TerB"/>
    <property type="match status" value="1"/>
</dbReference>
<dbReference type="Pfam" id="PF05099">
    <property type="entry name" value="TerB"/>
    <property type="match status" value="1"/>
</dbReference>
<organism evidence="2 3">
    <name type="scientific">Pseudomonas amygdali pv. dendropanacis</name>
    <dbReference type="NCBI Taxonomy" id="235272"/>
    <lineage>
        <taxon>Bacteria</taxon>
        <taxon>Pseudomonadati</taxon>
        <taxon>Pseudomonadota</taxon>
        <taxon>Gammaproteobacteria</taxon>
        <taxon>Pseudomonadales</taxon>
        <taxon>Pseudomonadaceae</taxon>
        <taxon>Pseudomonas</taxon>
        <taxon>Pseudomonas amygdali</taxon>
    </lineage>
</organism>
<accession>A0A0P9U878</accession>
<evidence type="ECO:0000313" key="2">
    <source>
        <dbReference type="EMBL" id="KPX21710.1"/>
    </source>
</evidence>
<gene>
    <name evidence="2" type="ORF">ALO71_00288</name>
</gene>
<evidence type="ECO:0000259" key="1">
    <source>
        <dbReference type="Pfam" id="PF05099"/>
    </source>
</evidence>
<sequence length="151" mass="16777">MLDWLKTNATAARDKLASEVSKFKNREFMEAVVSGCALVSAADGDISSSEKQKMAGFIQNSQELKVFDMKEVIQGFQEACSKFEFEFDFEIGRAEALKTIGKIKKKEDAARLLVRVCCAIGGADGSFDEKEREVCRTICRELGLNPSDFDL</sequence>
<reference evidence="2 3" key="1">
    <citation type="submission" date="2015-09" db="EMBL/GenBank/DDBJ databases">
        <title>Genome announcement of multiple Pseudomonas syringae strains.</title>
        <authorList>
            <person name="Thakur S."/>
            <person name="Wang P.W."/>
            <person name="Gong Y."/>
            <person name="Weir B.S."/>
            <person name="Guttman D.S."/>
        </authorList>
    </citation>
    <scope>NUCLEOTIDE SEQUENCE [LARGE SCALE GENOMIC DNA]</scope>
    <source>
        <strain evidence="2 3">ICMP9150</strain>
    </source>
</reference>
<dbReference type="EMBL" id="LJQG01000086">
    <property type="protein sequence ID" value="KPX21710.1"/>
    <property type="molecule type" value="Genomic_DNA"/>
</dbReference>
<dbReference type="PATRIC" id="fig|235272.12.peg.389"/>
<dbReference type="Proteomes" id="UP000050346">
    <property type="component" value="Unassembled WGS sequence"/>
</dbReference>
<dbReference type="CDD" id="cd07176">
    <property type="entry name" value="terB"/>
    <property type="match status" value="1"/>
</dbReference>
<dbReference type="Gene3D" id="1.10.3680.10">
    <property type="entry name" value="TerB-like"/>
    <property type="match status" value="1"/>
</dbReference>
<comment type="caution">
    <text evidence="2">The sequence shown here is derived from an EMBL/GenBank/DDBJ whole genome shotgun (WGS) entry which is preliminary data.</text>
</comment>
<evidence type="ECO:0000313" key="3">
    <source>
        <dbReference type="Proteomes" id="UP000050346"/>
    </source>
</evidence>
<protein>
    <submittedName>
        <fullName evidence="2">Tellurium resistance protein TerB</fullName>
    </submittedName>
</protein>
<feature type="domain" description="Co-chaperone DjlA N-terminal" evidence="1">
    <location>
        <begin position="30"/>
        <end position="150"/>
    </location>
</feature>
<dbReference type="InterPro" id="IPR007791">
    <property type="entry name" value="DjlA_N"/>
</dbReference>
<dbReference type="InterPro" id="IPR029024">
    <property type="entry name" value="TerB-like"/>
</dbReference>
<dbReference type="SUPFAM" id="SSF158682">
    <property type="entry name" value="TerB-like"/>
    <property type="match status" value="1"/>
</dbReference>
<proteinExistence type="predicted"/>